<evidence type="ECO:0000256" key="2">
    <source>
        <dbReference type="ARBA" id="ARBA00022840"/>
    </source>
</evidence>
<dbReference type="GO" id="GO:0016020">
    <property type="term" value="C:membrane"/>
    <property type="evidence" value="ECO:0007669"/>
    <property type="project" value="TreeGrafter"/>
</dbReference>
<dbReference type="Proteomes" id="UP000178197">
    <property type="component" value="Unassembled WGS sequence"/>
</dbReference>
<proteinExistence type="predicted"/>
<dbReference type="EMBL" id="MGJT01000017">
    <property type="protein sequence ID" value="OGN12482.1"/>
    <property type="molecule type" value="Genomic_DNA"/>
</dbReference>
<dbReference type="SUPFAM" id="SSF56801">
    <property type="entry name" value="Acetyl-CoA synthetase-like"/>
    <property type="match status" value="1"/>
</dbReference>
<dbReference type="AlphaFoldDB" id="A0A1F8FH59"/>
<feature type="domain" description="AMP-dependent synthetase/ligase" evidence="3">
    <location>
        <begin position="33"/>
        <end position="374"/>
    </location>
</feature>
<evidence type="ECO:0000313" key="4">
    <source>
        <dbReference type="EMBL" id="OGN12482.1"/>
    </source>
</evidence>
<dbReference type="GO" id="GO:0005524">
    <property type="term" value="F:ATP binding"/>
    <property type="evidence" value="ECO:0007669"/>
    <property type="project" value="UniProtKB-KW"/>
</dbReference>
<keyword evidence="2" id="KW-0067">ATP-binding</keyword>
<reference evidence="4 5" key="1">
    <citation type="journal article" date="2016" name="Nat. Commun.">
        <title>Thousands of microbial genomes shed light on interconnected biogeochemical processes in an aquifer system.</title>
        <authorList>
            <person name="Anantharaman K."/>
            <person name="Brown C.T."/>
            <person name="Hug L.A."/>
            <person name="Sharon I."/>
            <person name="Castelle C.J."/>
            <person name="Probst A.J."/>
            <person name="Thomas B.C."/>
            <person name="Singh A."/>
            <person name="Wilkins M.J."/>
            <person name="Karaoz U."/>
            <person name="Brodie E.L."/>
            <person name="Williams K.H."/>
            <person name="Hubbard S.S."/>
            <person name="Banfield J.F."/>
        </authorList>
    </citation>
    <scope>NUCLEOTIDE SEQUENCE [LARGE SCALE GENOMIC DNA]</scope>
</reference>
<protein>
    <recommendedName>
        <fullName evidence="3">AMP-dependent synthetase/ligase domain-containing protein</fullName>
    </recommendedName>
</protein>
<dbReference type="InterPro" id="IPR000873">
    <property type="entry name" value="AMP-dep_synth/lig_dom"/>
</dbReference>
<dbReference type="PANTHER" id="PTHR43272:SF33">
    <property type="entry name" value="AMP-BINDING DOMAIN-CONTAINING PROTEIN-RELATED"/>
    <property type="match status" value="1"/>
</dbReference>
<dbReference type="PANTHER" id="PTHR43272">
    <property type="entry name" value="LONG-CHAIN-FATTY-ACID--COA LIGASE"/>
    <property type="match status" value="1"/>
</dbReference>
<dbReference type="PROSITE" id="PS00455">
    <property type="entry name" value="AMP_BINDING"/>
    <property type="match status" value="1"/>
</dbReference>
<dbReference type="InterPro" id="IPR020845">
    <property type="entry name" value="AMP-binding_CS"/>
</dbReference>
<gene>
    <name evidence="4" type="ORF">A3C71_01780</name>
</gene>
<keyword evidence="1" id="KW-0547">Nucleotide-binding</keyword>
<dbReference type="GO" id="GO:0004467">
    <property type="term" value="F:long-chain fatty acid-CoA ligase activity"/>
    <property type="evidence" value="ECO:0007669"/>
    <property type="project" value="TreeGrafter"/>
</dbReference>
<dbReference type="Gene3D" id="3.40.50.12780">
    <property type="entry name" value="N-terminal domain of ligase-like"/>
    <property type="match status" value="1"/>
</dbReference>
<dbReference type="Pfam" id="PF00501">
    <property type="entry name" value="AMP-binding"/>
    <property type="match status" value="1"/>
</dbReference>
<comment type="caution">
    <text evidence="4">The sequence shown here is derived from an EMBL/GenBank/DDBJ whole genome shotgun (WGS) entry which is preliminary data.</text>
</comment>
<dbReference type="InterPro" id="IPR042099">
    <property type="entry name" value="ANL_N_sf"/>
</dbReference>
<evidence type="ECO:0000313" key="5">
    <source>
        <dbReference type="Proteomes" id="UP000178197"/>
    </source>
</evidence>
<sequence length="562" mass="63373">MGINELLAEKVRIDGKFLVNDPALVLFKKDWAKVEYSWFEYEEKALQVMKGLKGRNLKAGEFVAIIALNLPESFFALLGAILMGAIPVPINYLLLKNEGGKEELKKILDDCRPSLILANQSLKKMLPKPESEYCIPIEQIIQEGKEALAGRLAGKNNCPEPRHPSIPIHPRKPQEMLIMPYTSGTTGKPKGVMLSEEGVLDRAVAVLGYYRASHRERVPSYLPLGHISELIATFFGQLYGGYTVYFTEHIEKRLTDAEKLLEIFPLFLQRVMSTIFLGVPNVWINFQNGIKKKLNKIPLISQIISQLRKFKPFNNLVTKMIKNKLGFPSTRVFITAAAPPDQIDLAFYRNLDIAIDDIYGQTEVCGPILVNGEPIGNVQVWIGSQNNKITVEGPCVMLGYYKNPEATSKVIQGVTLSNGETRRVYCTGDLGRKNDAGKIFYDGRQDEGGKGGNGEYYSASKLFEVEKEIKKIEGVAEVVFVFEGRPFLTALIFHQDDAVQNSLKIHINIRKCLDRIGEGFYKVKRFKVLSKKELILTPTMKVKKKATIERFKELTDQMYEEN</sequence>
<evidence type="ECO:0000259" key="3">
    <source>
        <dbReference type="Pfam" id="PF00501"/>
    </source>
</evidence>
<name>A0A1F8FH59_9BACT</name>
<organism evidence="4 5">
    <name type="scientific">Candidatus Yanofskybacteria bacterium RIFCSPHIGHO2_02_FULL_43_15c</name>
    <dbReference type="NCBI Taxonomy" id="1802679"/>
    <lineage>
        <taxon>Bacteria</taxon>
        <taxon>Candidatus Yanofskyibacteriota</taxon>
    </lineage>
</organism>
<accession>A0A1F8FH59</accession>
<evidence type="ECO:0000256" key="1">
    <source>
        <dbReference type="ARBA" id="ARBA00022741"/>
    </source>
</evidence>